<dbReference type="Pfam" id="PF01055">
    <property type="entry name" value="Glyco_hydro_31_2nd"/>
    <property type="match status" value="1"/>
</dbReference>
<dbReference type="InterPro" id="IPR033403">
    <property type="entry name" value="DUF5110"/>
</dbReference>
<dbReference type="InterPro" id="IPR037524">
    <property type="entry name" value="PA14/GLEYA"/>
</dbReference>
<comment type="similarity">
    <text evidence="1 2">Belongs to the glycosyl hydrolase 31 family.</text>
</comment>
<keyword evidence="6" id="KW-1185">Reference proteome</keyword>
<evidence type="ECO:0000259" key="4">
    <source>
        <dbReference type="PROSITE" id="PS51820"/>
    </source>
</evidence>
<evidence type="ECO:0000313" key="5">
    <source>
        <dbReference type="EMBL" id="GAO42763.1"/>
    </source>
</evidence>
<feature type="chain" id="PRO_5002430273" evidence="3">
    <location>
        <begin position="37"/>
        <end position="965"/>
    </location>
</feature>
<keyword evidence="2" id="KW-0326">Glycosidase</keyword>
<dbReference type="AlphaFoldDB" id="A0A0E9MZ04"/>
<dbReference type="PANTHER" id="PTHR43863:SF2">
    <property type="entry name" value="MALTASE-GLUCOAMYLASE"/>
    <property type="match status" value="1"/>
</dbReference>
<dbReference type="STRING" id="1220578.FPE01S_01_17810"/>
<name>A0A0E9MZ04_9BACT</name>
<protein>
    <submittedName>
        <fullName evidence="5">Putative alpha-xylosidase</fullName>
    </submittedName>
</protein>
<dbReference type="Pfam" id="PF13802">
    <property type="entry name" value="Gal_mutarotas_2"/>
    <property type="match status" value="1"/>
</dbReference>
<dbReference type="InterPro" id="IPR051816">
    <property type="entry name" value="Glycosyl_Hydrolase_31"/>
</dbReference>
<feature type="signal peptide" evidence="3">
    <location>
        <begin position="1"/>
        <end position="36"/>
    </location>
</feature>
<dbReference type="InterPro" id="IPR025887">
    <property type="entry name" value="Glyco_hydro_31_N_dom"/>
</dbReference>
<dbReference type="InterPro" id="IPR011013">
    <property type="entry name" value="Gal_mutarotase_sf_dom"/>
</dbReference>
<dbReference type="Gene3D" id="2.60.120.380">
    <property type="match status" value="1"/>
</dbReference>
<dbReference type="EMBL" id="BBWV01000001">
    <property type="protein sequence ID" value="GAO42763.1"/>
    <property type="molecule type" value="Genomic_DNA"/>
</dbReference>
<gene>
    <name evidence="5" type="ORF">FPE01S_01_17810</name>
</gene>
<proteinExistence type="inferred from homology"/>
<dbReference type="Pfam" id="PF21365">
    <property type="entry name" value="Glyco_hydro_31_3rd"/>
    <property type="match status" value="1"/>
</dbReference>
<accession>A0A0E9MZ04</accession>
<dbReference type="InterPro" id="IPR017853">
    <property type="entry name" value="GH"/>
</dbReference>
<evidence type="ECO:0000256" key="2">
    <source>
        <dbReference type="RuleBase" id="RU361185"/>
    </source>
</evidence>
<dbReference type="GO" id="GO:0004553">
    <property type="term" value="F:hydrolase activity, hydrolyzing O-glycosyl compounds"/>
    <property type="evidence" value="ECO:0007669"/>
    <property type="project" value="InterPro"/>
</dbReference>
<dbReference type="SUPFAM" id="SSF51445">
    <property type="entry name" value="(Trans)glycosidases"/>
    <property type="match status" value="1"/>
</dbReference>
<evidence type="ECO:0000313" key="6">
    <source>
        <dbReference type="Proteomes" id="UP000033121"/>
    </source>
</evidence>
<dbReference type="SUPFAM" id="SSF51011">
    <property type="entry name" value="Glycosyl hydrolase domain"/>
    <property type="match status" value="1"/>
</dbReference>
<evidence type="ECO:0000256" key="1">
    <source>
        <dbReference type="ARBA" id="ARBA00007806"/>
    </source>
</evidence>
<feature type="domain" description="PA14" evidence="4">
    <location>
        <begin position="242"/>
        <end position="385"/>
    </location>
</feature>
<dbReference type="Gene3D" id="2.60.40.1760">
    <property type="entry name" value="glycosyl hydrolase (family 31)"/>
    <property type="match status" value="1"/>
</dbReference>
<sequence length="965" mass="109499">MGFNFNEIFMIASLKKCVAPILTVLLACTLFFSVAAQDSGPGYRVTAKGVTVIPARQQGGVSEVQLEVITEKIIRVVAKPRQQLPERPTLSVLENLPATPAFQTENSDAVVKLKTASLIAAVDKNSGQVSFTDLNGKTILAEDPAGRQIQPAVFEGQPLYSVTQTFLSQPAEGYYGLGQHQDDLFDYRNQQVKLWQNNTEVAVPFLVSSNRYGILWDNYSLTTAGNLRAYQPLSALQLTAKTGEKGWLTASYANNRNHPDQVALTRAESVIDIPYLNDSKRILPADFKVAEGQVAWEGKISTAMEGMQQLRFTYAGYIKCYIDGQLMLDRWRQAWNPGSGVVDLDWKKDSQHDIRIEWIPDGGESYLTCRWLPPTTAQAPSTFGFSSEAGRQLDYYFVYGSSIDEVIGGYRLLTGKAPIVPRWALGFWQSRERYKTQDEILSTVKTFREKKIPLDNIVLDWSYWKQADWGSQEFDASRFPNPDSMIKVLHQQYKTRFMISVWPKFYEGIKAYEDFRAKGWLYPRNIADRQRDWIAQGYISTFYDAFNPAARQGFWNLIHDKLYTKGVDAWWMDASEPDILSNVDPGRRKDQMVGVHLGTAAEFLNAYPLQNAKGIYEGQRGVDPDKRVFLLTRSGFLGSQRYGATIWSGDIASRWTDMKAQISAGLNFSLSGLPYWTMDIGGFSVEKRFEQPNATDKKEWQELMTRWFQFGAFAPLFRSHGQFPYREIYNTANEGEPAYNSMLYYNKLRYRLLPYIYSLAGEAWLHDKTLMRALVMDFPDDETARQVGDQFLLGPSLLVNPVYTYGATERNVYLPSGGWFELETGKFLTGGQTIKAAAPYERLPLYVRAGSILPTGPALLYSDEKKADPVTLNIYAGADADFTLYEDDGLHYQYEKGAYTTISFHYDEASRTLTIGDRNGSFPEMLKNRIFRIRVTRPDQPKPLVFDDASDRSVRYSGKQQTIKL</sequence>
<keyword evidence="3" id="KW-0732">Signal</keyword>
<dbReference type="InterPro" id="IPR048395">
    <property type="entry name" value="Glyco_hydro_31_C"/>
</dbReference>
<evidence type="ECO:0000256" key="3">
    <source>
        <dbReference type="SAM" id="SignalP"/>
    </source>
</evidence>
<dbReference type="InterPro" id="IPR000322">
    <property type="entry name" value="Glyco_hydro_31_TIM"/>
</dbReference>
<dbReference type="CDD" id="cd06591">
    <property type="entry name" value="GH31_xylosidase_XylS"/>
    <property type="match status" value="1"/>
</dbReference>
<dbReference type="CDD" id="cd14752">
    <property type="entry name" value="GH31_N"/>
    <property type="match status" value="1"/>
</dbReference>
<dbReference type="Gene3D" id="3.20.20.80">
    <property type="entry name" value="Glycosidases"/>
    <property type="match status" value="1"/>
</dbReference>
<dbReference type="PROSITE" id="PS51820">
    <property type="entry name" value="PA14"/>
    <property type="match status" value="1"/>
</dbReference>
<dbReference type="GO" id="GO:0030246">
    <property type="term" value="F:carbohydrate binding"/>
    <property type="evidence" value="ECO:0007669"/>
    <property type="project" value="InterPro"/>
</dbReference>
<dbReference type="Pfam" id="PF17137">
    <property type="entry name" value="DUF5110"/>
    <property type="match status" value="1"/>
</dbReference>
<dbReference type="SUPFAM" id="SSF74650">
    <property type="entry name" value="Galactose mutarotase-like"/>
    <property type="match status" value="1"/>
</dbReference>
<dbReference type="PANTHER" id="PTHR43863">
    <property type="entry name" value="HYDROLASE, PUTATIVE (AFU_ORTHOLOGUE AFUA_1G03140)-RELATED"/>
    <property type="match status" value="1"/>
</dbReference>
<dbReference type="Proteomes" id="UP000033121">
    <property type="component" value="Unassembled WGS sequence"/>
</dbReference>
<keyword evidence="2" id="KW-0378">Hydrolase</keyword>
<dbReference type="GO" id="GO:0005975">
    <property type="term" value="P:carbohydrate metabolic process"/>
    <property type="evidence" value="ECO:0007669"/>
    <property type="project" value="InterPro"/>
</dbReference>
<dbReference type="Gene3D" id="2.60.40.1180">
    <property type="entry name" value="Golgi alpha-mannosidase II"/>
    <property type="match status" value="2"/>
</dbReference>
<dbReference type="InterPro" id="IPR013780">
    <property type="entry name" value="Glyco_hydro_b"/>
</dbReference>
<comment type="caution">
    <text evidence="5">The sequence shown here is derived from an EMBL/GenBank/DDBJ whole genome shotgun (WGS) entry which is preliminary data.</text>
</comment>
<reference evidence="5 6" key="1">
    <citation type="submission" date="2015-04" db="EMBL/GenBank/DDBJ databases">
        <title>Whole genome shotgun sequence of Flavihumibacter petaseus NBRC 106054.</title>
        <authorList>
            <person name="Miyazawa S."/>
            <person name="Hosoyama A."/>
            <person name="Hashimoto M."/>
            <person name="Noguchi M."/>
            <person name="Tsuchikane K."/>
            <person name="Ohji S."/>
            <person name="Yamazoe A."/>
            <person name="Ichikawa N."/>
            <person name="Kimura A."/>
            <person name="Fujita N."/>
        </authorList>
    </citation>
    <scope>NUCLEOTIDE SEQUENCE [LARGE SCALE GENOMIC DNA]</scope>
    <source>
        <strain evidence="5 6">NBRC 106054</strain>
    </source>
</reference>
<organism evidence="5 6">
    <name type="scientific">Flavihumibacter petaseus NBRC 106054</name>
    <dbReference type="NCBI Taxonomy" id="1220578"/>
    <lineage>
        <taxon>Bacteria</taxon>
        <taxon>Pseudomonadati</taxon>
        <taxon>Bacteroidota</taxon>
        <taxon>Chitinophagia</taxon>
        <taxon>Chitinophagales</taxon>
        <taxon>Chitinophagaceae</taxon>
        <taxon>Flavihumibacter</taxon>
    </lineage>
</organism>